<dbReference type="Pfam" id="PF03101">
    <property type="entry name" value="FAR1"/>
    <property type="match status" value="1"/>
</dbReference>
<keyword evidence="4" id="KW-1185">Reference proteome</keyword>
<organism evidence="3 4">
    <name type="scientific">Actinidia rufa</name>
    <dbReference type="NCBI Taxonomy" id="165716"/>
    <lineage>
        <taxon>Eukaryota</taxon>
        <taxon>Viridiplantae</taxon>
        <taxon>Streptophyta</taxon>
        <taxon>Embryophyta</taxon>
        <taxon>Tracheophyta</taxon>
        <taxon>Spermatophyta</taxon>
        <taxon>Magnoliopsida</taxon>
        <taxon>eudicotyledons</taxon>
        <taxon>Gunneridae</taxon>
        <taxon>Pentapetalae</taxon>
        <taxon>asterids</taxon>
        <taxon>Ericales</taxon>
        <taxon>Actinidiaceae</taxon>
        <taxon>Actinidia</taxon>
    </lineage>
</organism>
<proteinExistence type="predicted"/>
<feature type="domain" description="FAR1" evidence="2">
    <location>
        <begin position="29"/>
        <end position="81"/>
    </location>
</feature>
<evidence type="ECO:0000313" key="4">
    <source>
        <dbReference type="Proteomes" id="UP000585474"/>
    </source>
</evidence>
<evidence type="ECO:0000256" key="1">
    <source>
        <dbReference type="SAM" id="MobiDB-lite"/>
    </source>
</evidence>
<dbReference type="EMBL" id="BJWL01000150">
    <property type="protein sequence ID" value="GFS31707.1"/>
    <property type="molecule type" value="Genomic_DNA"/>
</dbReference>
<gene>
    <name evidence="3" type="ORF">Acr_00g0018750</name>
</gene>
<evidence type="ECO:0000259" key="2">
    <source>
        <dbReference type="Pfam" id="PF03101"/>
    </source>
</evidence>
<sequence length="87" mass="9988">MNVKENEHFIEDYTPCLQKEFETEDAAYEFYNVYGRVMGFSIRICYSTKSQKDGVLIGRKFVCSKQGTRGKDKRGPSSRTSSKGDEN</sequence>
<dbReference type="PANTHER" id="PTHR46328">
    <property type="entry name" value="FAR-RED IMPAIRED RESPONSIVE (FAR1) FAMILY PROTEIN-RELATED"/>
    <property type="match status" value="1"/>
</dbReference>
<reference evidence="4" key="1">
    <citation type="submission" date="2019-07" db="EMBL/GenBank/DDBJ databases">
        <title>De Novo Assembly of kiwifruit Actinidia rufa.</title>
        <authorList>
            <person name="Sugita-Konishi S."/>
            <person name="Sato K."/>
            <person name="Mori E."/>
            <person name="Abe Y."/>
            <person name="Kisaki G."/>
            <person name="Hamano K."/>
            <person name="Suezawa K."/>
            <person name="Otani M."/>
            <person name="Fukuda T."/>
            <person name="Manabe T."/>
            <person name="Gomi K."/>
            <person name="Tabuchi M."/>
            <person name="Akimitsu K."/>
            <person name="Kataoka I."/>
        </authorList>
    </citation>
    <scope>NUCLEOTIDE SEQUENCE [LARGE SCALE GENOMIC DNA]</scope>
    <source>
        <strain evidence="4">cv. Fuchu</strain>
    </source>
</reference>
<accession>A0A7J0DDD2</accession>
<protein>
    <recommendedName>
        <fullName evidence="2">FAR1 domain-containing protein</fullName>
    </recommendedName>
</protein>
<name>A0A7J0DDD2_9ERIC</name>
<dbReference type="AlphaFoldDB" id="A0A7J0DDD2"/>
<comment type="caution">
    <text evidence="3">The sequence shown here is derived from an EMBL/GenBank/DDBJ whole genome shotgun (WGS) entry which is preliminary data.</text>
</comment>
<dbReference type="OrthoDB" id="1894539at2759"/>
<evidence type="ECO:0000313" key="3">
    <source>
        <dbReference type="EMBL" id="GFS31707.1"/>
    </source>
</evidence>
<dbReference type="InterPro" id="IPR004330">
    <property type="entry name" value="FAR1_DNA_bnd_dom"/>
</dbReference>
<dbReference type="Proteomes" id="UP000585474">
    <property type="component" value="Unassembled WGS sequence"/>
</dbReference>
<feature type="region of interest" description="Disordered" evidence="1">
    <location>
        <begin position="65"/>
        <end position="87"/>
    </location>
</feature>